<protein>
    <submittedName>
        <fullName evidence="2">Uncharacterized protein</fullName>
    </submittedName>
</protein>
<evidence type="ECO:0000313" key="2">
    <source>
        <dbReference type="EMBL" id="KAH9375049.1"/>
    </source>
</evidence>
<accession>A0A9J6GJP6</accession>
<comment type="caution">
    <text evidence="2">The sequence shown here is derived from an EMBL/GenBank/DDBJ whole genome shotgun (WGS) entry which is preliminary data.</text>
</comment>
<dbReference type="Proteomes" id="UP000821853">
    <property type="component" value="Chromosome 5"/>
</dbReference>
<evidence type="ECO:0000313" key="3">
    <source>
        <dbReference type="Proteomes" id="UP000821853"/>
    </source>
</evidence>
<dbReference type="AlphaFoldDB" id="A0A9J6GJP6"/>
<keyword evidence="3" id="KW-1185">Reference proteome</keyword>
<feature type="region of interest" description="Disordered" evidence="1">
    <location>
        <begin position="1"/>
        <end position="28"/>
    </location>
</feature>
<reference evidence="2 3" key="1">
    <citation type="journal article" date="2020" name="Cell">
        <title>Large-Scale Comparative Analyses of Tick Genomes Elucidate Their Genetic Diversity and Vector Capacities.</title>
        <authorList>
            <consortium name="Tick Genome and Microbiome Consortium (TIGMIC)"/>
            <person name="Jia N."/>
            <person name="Wang J."/>
            <person name="Shi W."/>
            <person name="Du L."/>
            <person name="Sun Y."/>
            <person name="Zhan W."/>
            <person name="Jiang J.F."/>
            <person name="Wang Q."/>
            <person name="Zhang B."/>
            <person name="Ji P."/>
            <person name="Bell-Sakyi L."/>
            <person name="Cui X.M."/>
            <person name="Yuan T.T."/>
            <person name="Jiang B.G."/>
            <person name="Yang W.F."/>
            <person name="Lam T.T."/>
            <person name="Chang Q.C."/>
            <person name="Ding S.J."/>
            <person name="Wang X.J."/>
            <person name="Zhu J.G."/>
            <person name="Ruan X.D."/>
            <person name="Zhao L."/>
            <person name="Wei J.T."/>
            <person name="Ye R.Z."/>
            <person name="Que T.C."/>
            <person name="Du C.H."/>
            <person name="Zhou Y.H."/>
            <person name="Cheng J.X."/>
            <person name="Dai P.F."/>
            <person name="Guo W.B."/>
            <person name="Han X.H."/>
            <person name="Huang E.J."/>
            <person name="Li L.F."/>
            <person name="Wei W."/>
            <person name="Gao Y.C."/>
            <person name="Liu J.Z."/>
            <person name="Shao H.Z."/>
            <person name="Wang X."/>
            <person name="Wang C.C."/>
            <person name="Yang T.C."/>
            <person name="Huo Q.B."/>
            <person name="Li W."/>
            <person name="Chen H.Y."/>
            <person name="Chen S.E."/>
            <person name="Zhou L.G."/>
            <person name="Ni X.B."/>
            <person name="Tian J.H."/>
            <person name="Sheng Y."/>
            <person name="Liu T."/>
            <person name="Pan Y.S."/>
            <person name="Xia L.Y."/>
            <person name="Li J."/>
            <person name="Zhao F."/>
            <person name="Cao W.C."/>
        </authorList>
    </citation>
    <scope>NUCLEOTIDE SEQUENCE [LARGE SCALE GENOMIC DNA]</scope>
    <source>
        <strain evidence="2">HaeL-2018</strain>
    </source>
</reference>
<dbReference type="VEuPathDB" id="VectorBase:HLOH_061057"/>
<proteinExistence type="predicted"/>
<gene>
    <name evidence="2" type="ORF">HPB48_016397</name>
</gene>
<dbReference type="OrthoDB" id="6500007at2759"/>
<feature type="compositionally biased region" description="Basic residues" evidence="1">
    <location>
        <begin position="94"/>
        <end position="106"/>
    </location>
</feature>
<sequence length="132" mass="14599">MATPLHATSSGHQRTLRNSKGGSKLYNRKDKRLTAKCKVCDIHFEDDGIVKHYHHVVAGQEILIARGKWELAPGAIPRLFPALPPHISKPKLSGSRRKSAQKRTVSRKSPVPSSSAEEPPEVEQQDEKASGY</sequence>
<organism evidence="2 3">
    <name type="scientific">Haemaphysalis longicornis</name>
    <name type="common">Bush tick</name>
    <dbReference type="NCBI Taxonomy" id="44386"/>
    <lineage>
        <taxon>Eukaryota</taxon>
        <taxon>Metazoa</taxon>
        <taxon>Ecdysozoa</taxon>
        <taxon>Arthropoda</taxon>
        <taxon>Chelicerata</taxon>
        <taxon>Arachnida</taxon>
        <taxon>Acari</taxon>
        <taxon>Parasitiformes</taxon>
        <taxon>Ixodida</taxon>
        <taxon>Ixodoidea</taxon>
        <taxon>Ixodidae</taxon>
        <taxon>Haemaphysalinae</taxon>
        <taxon>Haemaphysalis</taxon>
    </lineage>
</organism>
<feature type="compositionally biased region" description="Polar residues" evidence="1">
    <location>
        <begin position="1"/>
        <end position="21"/>
    </location>
</feature>
<dbReference type="EMBL" id="JABSTR010000007">
    <property type="protein sequence ID" value="KAH9375049.1"/>
    <property type="molecule type" value="Genomic_DNA"/>
</dbReference>
<evidence type="ECO:0000256" key="1">
    <source>
        <dbReference type="SAM" id="MobiDB-lite"/>
    </source>
</evidence>
<feature type="region of interest" description="Disordered" evidence="1">
    <location>
        <begin position="82"/>
        <end position="132"/>
    </location>
</feature>
<name>A0A9J6GJP6_HAELO</name>